<dbReference type="GO" id="GO:0051701">
    <property type="term" value="P:biological process involved in interaction with host"/>
    <property type="evidence" value="ECO:0007669"/>
    <property type="project" value="TreeGrafter"/>
</dbReference>
<feature type="domain" description="Mce/MlaD" evidence="2">
    <location>
        <begin position="60"/>
        <end position="138"/>
    </location>
</feature>
<keyword evidence="1" id="KW-0812">Transmembrane</keyword>
<evidence type="ECO:0000313" key="5">
    <source>
        <dbReference type="Proteomes" id="UP000192534"/>
    </source>
</evidence>
<protein>
    <submittedName>
        <fullName evidence="4">MCE-family protein MCE1A</fullName>
    </submittedName>
</protein>
<dbReference type="InterPro" id="IPR005693">
    <property type="entry name" value="Mce"/>
</dbReference>
<dbReference type="InterPro" id="IPR024516">
    <property type="entry name" value="Mce_C"/>
</dbReference>
<comment type="caution">
    <text evidence="4">The sequence shown here is derived from an EMBL/GenBank/DDBJ whole genome shotgun (WGS) entry which is preliminary data.</text>
</comment>
<reference evidence="4 5" key="1">
    <citation type="submission" date="2016-12" db="EMBL/GenBank/DDBJ databases">
        <title>The new phylogeny of genus Mycobacterium.</title>
        <authorList>
            <person name="Tortoli E."/>
            <person name="Trovato A."/>
            <person name="Cirillo D.M."/>
        </authorList>
    </citation>
    <scope>NUCLEOTIDE SEQUENCE [LARGE SCALE GENOMIC DNA]</scope>
    <source>
        <strain evidence="4 5">DSM 44223</strain>
    </source>
</reference>
<evidence type="ECO:0000259" key="2">
    <source>
        <dbReference type="Pfam" id="PF02470"/>
    </source>
</evidence>
<dbReference type="InterPro" id="IPR003399">
    <property type="entry name" value="Mce/MlaD"/>
</dbReference>
<dbReference type="EMBL" id="MVIH01000001">
    <property type="protein sequence ID" value="ORB56913.1"/>
    <property type="molecule type" value="Genomic_DNA"/>
</dbReference>
<keyword evidence="5" id="KW-1185">Reference proteome</keyword>
<dbReference type="Proteomes" id="UP000192534">
    <property type="component" value="Unassembled WGS sequence"/>
</dbReference>
<name>A0A1X0J458_MYCRH</name>
<dbReference type="PANTHER" id="PTHR33371">
    <property type="entry name" value="INTERMEMBRANE PHOSPHOLIPID TRANSPORT SYSTEM BINDING PROTEIN MLAD-RELATED"/>
    <property type="match status" value="1"/>
</dbReference>
<dbReference type="PANTHER" id="PTHR33371:SF19">
    <property type="entry name" value="MCE-FAMILY PROTEIN MCE4A"/>
    <property type="match status" value="1"/>
</dbReference>
<organism evidence="4 5">
    <name type="scientific">Mycolicibacterium rhodesiae</name>
    <name type="common">Mycobacterium rhodesiae</name>
    <dbReference type="NCBI Taxonomy" id="36814"/>
    <lineage>
        <taxon>Bacteria</taxon>
        <taxon>Bacillati</taxon>
        <taxon>Actinomycetota</taxon>
        <taxon>Actinomycetes</taxon>
        <taxon>Mycobacteriales</taxon>
        <taxon>Mycobacteriaceae</taxon>
        <taxon>Mycolicibacterium</taxon>
    </lineage>
</organism>
<feature type="transmembrane region" description="Helical" evidence="1">
    <location>
        <begin position="32"/>
        <end position="51"/>
    </location>
</feature>
<dbReference type="OrthoDB" id="3460188at2"/>
<dbReference type="GO" id="GO:0005576">
    <property type="term" value="C:extracellular region"/>
    <property type="evidence" value="ECO:0007669"/>
    <property type="project" value="TreeGrafter"/>
</dbReference>
<gene>
    <name evidence="4" type="ORF">BST42_00350</name>
</gene>
<proteinExistence type="predicted"/>
<dbReference type="AlphaFoldDB" id="A0A1X0J458"/>
<evidence type="ECO:0000256" key="1">
    <source>
        <dbReference type="SAM" id="Phobius"/>
    </source>
</evidence>
<evidence type="ECO:0000259" key="3">
    <source>
        <dbReference type="Pfam" id="PF11887"/>
    </source>
</evidence>
<keyword evidence="1" id="KW-0472">Membrane</keyword>
<dbReference type="Pfam" id="PF02470">
    <property type="entry name" value="MlaD"/>
    <property type="match status" value="1"/>
</dbReference>
<dbReference type="InterPro" id="IPR052336">
    <property type="entry name" value="MlaD_Phospholipid_Transporter"/>
</dbReference>
<feature type="domain" description="Mammalian cell entry C-terminal" evidence="3">
    <location>
        <begin position="146"/>
        <end position="362"/>
    </location>
</feature>
<evidence type="ECO:0000313" key="4">
    <source>
        <dbReference type="EMBL" id="ORB56913.1"/>
    </source>
</evidence>
<keyword evidence="1" id="KW-1133">Transmembrane helix</keyword>
<dbReference type="NCBIfam" id="TIGR00996">
    <property type="entry name" value="Mtu_fam_mce"/>
    <property type="match status" value="1"/>
</dbReference>
<accession>A0A1X0J458</accession>
<sequence>MKTPVRVSRSSNRAAVGRTLNHWRHHPPLRTAGTVALALVVVVVSTVYLQFHGEFTPAMHLTLVSDRAGLVMEPGAKVTYNGVEIGRVAAVRAIQQDDTTKAKLSLDVAPKYIELIPANVTAEIKASTVFGNKYVAFRSPSRPASARVSSSQVIDVSHVTTEFNTLFETLMSIAQKVDPVKLNLTLAATAEALDGHGLDFGRSIIAGNAVLDDINPEMPQIREDIKRLTDLADVYAQSSPDFWKFLNNAATTAGTVNEQRADLDAALLAAAGFGNAGADIVGRGSPYLVRGLADLVTTTGTLNTYSPEFLCSIRNYAAILPQTVESAGGNGYSIDFRIGLTGAPNPYVYPDNLPRSNARGGPGGAPGCWQTVTKDFWPAPYLVADTGASLAPYNHLELGQPLLTEYVWGRQVGENTINP</sequence>
<dbReference type="Pfam" id="PF11887">
    <property type="entry name" value="Mce4_CUP1"/>
    <property type="match status" value="1"/>
</dbReference>